<proteinExistence type="inferred from homology"/>
<comment type="caution">
    <text evidence="7">The sequence shown here is derived from an EMBL/GenBank/DDBJ whole genome shotgun (WGS) entry which is preliminary data.</text>
</comment>
<dbReference type="OrthoDB" id="2690153at2759"/>
<keyword evidence="5" id="KW-0560">Oxidoreductase</keyword>
<dbReference type="Gene3D" id="3.50.50.60">
    <property type="entry name" value="FAD/NAD(P)-binding domain"/>
    <property type="match status" value="1"/>
</dbReference>
<comment type="cofactor">
    <cofactor evidence="1">
        <name>FAD</name>
        <dbReference type="ChEBI" id="CHEBI:57692"/>
    </cofactor>
</comment>
<dbReference type="InterPro" id="IPR050641">
    <property type="entry name" value="RIFMO-like"/>
</dbReference>
<dbReference type="AlphaFoldDB" id="A0A409Y4E2"/>
<keyword evidence="4" id="KW-0274">FAD</keyword>
<dbReference type="EMBL" id="NHYE01001179">
    <property type="protein sequence ID" value="PPQ97848.1"/>
    <property type="molecule type" value="Genomic_DNA"/>
</dbReference>
<dbReference type="InterPro" id="IPR036188">
    <property type="entry name" value="FAD/NAD-bd_sf"/>
</dbReference>
<dbReference type="GO" id="GO:0016709">
    <property type="term" value="F:oxidoreductase activity, acting on paired donors, with incorporation or reduction of molecular oxygen, NAD(P)H as one donor, and incorporation of one atom of oxygen"/>
    <property type="evidence" value="ECO:0007669"/>
    <property type="project" value="UniProtKB-ARBA"/>
</dbReference>
<organism evidence="7 8">
    <name type="scientific">Gymnopilus dilepis</name>
    <dbReference type="NCBI Taxonomy" id="231916"/>
    <lineage>
        <taxon>Eukaryota</taxon>
        <taxon>Fungi</taxon>
        <taxon>Dikarya</taxon>
        <taxon>Basidiomycota</taxon>
        <taxon>Agaricomycotina</taxon>
        <taxon>Agaricomycetes</taxon>
        <taxon>Agaricomycetidae</taxon>
        <taxon>Agaricales</taxon>
        <taxon>Agaricineae</taxon>
        <taxon>Hymenogastraceae</taxon>
        <taxon>Gymnopilus</taxon>
    </lineage>
</organism>
<gene>
    <name evidence="7" type="ORF">CVT26_013017</name>
</gene>
<reference evidence="7 8" key="1">
    <citation type="journal article" date="2018" name="Evol. Lett.">
        <title>Horizontal gene cluster transfer increased hallucinogenic mushroom diversity.</title>
        <authorList>
            <person name="Reynolds H.T."/>
            <person name="Vijayakumar V."/>
            <person name="Gluck-Thaler E."/>
            <person name="Korotkin H.B."/>
            <person name="Matheny P.B."/>
            <person name="Slot J.C."/>
        </authorList>
    </citation>
    <scope>NUCLEOTIDE SEQUENCE [LARGE SCALE GENOMIC DNA]</scope>
    <source>
        <strain evidence="7 8">SRW20</strain>
    </source>
</reference>
<evidence type="ECO:0000256" key="3">
    <source>
        <dbReference type="ARBA" id="ARBA00022630"/>
    </source>
</evidence>
<dbReference type="InterPro" id="IPR002938">
    <property type="entry name" value="FAD-bd"/>
</dbReference>
<protein>
    <recommendedName>
        <fullName evidence="6">FAD-binding domain-containing protein</fullName>
    </recommendedName>
</protein>
<keyword evidence="8" id="KW-1185">Reference proteome</keyword>
<dbReference type="InParanoid" id="A0A409Y4E2"/>
<keyword evidence="3" id="KW-0285">Flavoprotein</keyword>
<dbReference type="Gene3D" id="3.30.70.2450">
    <property type="match status" value="1"/>
</dbReference>
<evidence type="ECO:0000313" key="8">
    <source>
        <dbReference type="Proteomes" id="UP000284706"/>
    </source>
</evidence>
<dbReference type="STRING" id="231916.A0A409Y4E2"/>
<comment type="similarity">
    <text evidence="2">Belongs to the PheA/TfdB FAD monooxygenase family.</text>
</comment>
<dbReference type="PRINTS" id="PR00420">
    <property type="entry name" value="RNGMNOXGNASE"/>
</dbReference>
<dbReference type="GO" id="GO:0071949">
    <property type="term" value="F:FAD binding"/>
    <property type="evidence" value="ECO:0007669"/>
    <property type="project" value="InterPro"/>
</dbReference>
<sequence length="568" mass="62990">MPGILPVLIVGAGPAGLVAALALAQNGIKLRLVDKAERPHVGNRGFGVQPRTCELFQILGILDDFLERATPIPTMRAYKLPGGTVPVKTWDLYPKTGAWPDRPFGNGLCLDQSELEDILRRHLAKYGVEVEYGHGLVDIEQMLSSVKATVAVFNDGKATPEREIITSQYLIGTDGARGATRKLLELTFQGETRDADGMVWGDVEIEGLTTEYWHIWGKPGSYTIMARPIRPDGKKFGIGITGLNFDPAELADEEKVKQFFFKETGRTDLIFGKFSWLSYFRPNMRMVNKFREGRAFVAGDSGHVHSPTGGQGMNCSVQDSSNIAWKLSMVLKNIAAPTLLDSYNEERLPVIAQMLQATGSLYTHTVPKAGETLGQTPSTEIATEEDDRKSGWFRWRNNALEMYGINYRFSDIVLEERKSRRPDPEDQIARAYDGYEGQGTLVAGDRAPQAPGLVQEDGTDTSLFELFRINLHTVLIFVTKVLPENVSLAKKWKQSIVQVFVITGDNITEGFEIEHATRLRDHGGYANAAYRIEDGLTVVVVRPDGFVGAIGKDLEIVDRYFAKVSKSE</sequence>
<feature type="domain" description="FAD-binding" evidence="6">
    <location>
        <begin position="6"/>
        <end position="357"/>
    </location>
</feature>
<dbReference type="SUPFAM" id="SSF52833">
    <property type="entry name" value="Thioredoxin-like"/>
    <property type="match status" value="1"/>
</dbReference>
<evidence type="ECO:0000256" key="5">
    <source>
        <dbReference type="ARBA" id="ARBA00023002"/>
    </source>
</evidence>
<dbReference type="Proteomes" id="UP000284706">
    <property type="component" value="Unassembled WGS sequence"/>
</dbReference>
<evidence type="ECO:0000259" key="6">
    <source>
        <dbReference type="Pfam" id="PF01494"/>
    </source>
</evidence>
<dbReference type="Pfam" id="PF01494">
    <property type="entry name" value="FAD_binding_3"/>
    <property type="match status" value="1"/>
</dbReference>
<accession>A0A409Y4E2</accession>
<dbReference type="InterPro" id="IPR036249">
    <property type="entry name" value="Thioredoxin-like_sf"/>
</dbReference>
<dbReference type="Gene3D" id="3.40.30.120">
    <property type="match status" value="1"/>
</dbReference>
<dbReference type="PANTHER" id="PTHR43004">
    <property type="entry name" value="TRK SYSTEM POTASSIUM UPTAKE PROTEIN"/>
    <property type="match status" value="1"/>
</dbReference>
<evidence type="ECO:0000256" key="1">
    <source>
        <dbReference type="ARBA" id="ARBA00001974"/>
    </source>
</evidence>
<name>A0A409Y4E2_9AGAR</name>
<dbReference type="PANTHER" id="PTHR43004:SF19">
    <property type="entry name" value="BINDING MONOOXYGENASE, PUTATIVE (JCVI)-RELATED"/>
    <property type="match status" value="1"/>
</dbReference>
<dbReference type="SUPFAM" id="SSF51905">
    <property type="entry name" value="FAD/NAD(P)-binding domain"/>
    <property type="match status" value="1"/>
</dbReference>
<evidence type="ECO:0000256" key="4">
    <source>
        <dbReference type="ARBA" id="ARBA00022827"/>
    </source>
</evidence>
<evidence type="ECO:0000313" key="7">
    <source>
        <dbReference type="EMBL" id="PPQ97848.1"/>
    </source>
</evidence>
<evidence type="ECO:0000256" key="2">
    <source>
        <dbReference type="ARBA" id="ARBA00007801"/>
    </source>
</evidence>